<proteinExistence type="predicted"/>
<sequence>MVSTLGACPLTRTAKSLGITAFFLDSGLALVSARVDCTSSFIVTKVDPHVRQMWRLHWQLWMFPPRSPGEVECHPHISKVPQSLKISEDDRWTWCAIGEVYWKKASHDFSAKSRSRALLLALNCLCQILLCHKPLNSSPGLAVNLQSPKMSVKLFEAPVLYQPKNLRRSSQLIGFGLLNMLKHPALTAERTFLLKPSSVLTTFEPRKTFLSHHFEAVAQLSSRTNQAFSEPSNDSPLRNLVFFRVVPLSGFPAQQPRFLQVNSLGPKVLLLSNLDDPAHSSTLGLTGPARWEFCLYNKWSLNI</sequence>
<comment type="caution">
    <text evidence="1">The sequence shown here is derived from an EMBL/GenBank/DDBJ whole genome shotgun (WGS) entry which is preliminary data.</text>
</comment>
<protein>
    <submittedName>
        <fullName evidence="1">Uncharacterized protein</fullName>
    </submittedName>
</protein>
<accession>A0A8K0HM31</accession>
<name>A0A8K0HM31_9ROSA</name>
<reference evidence="1" key="1">
    <citation type="submission" date="2020-03" db="EMBL/GenBank/DDBJ databases">
        <title>A high-quality chromosome-level genome assembly of a woody plant with both climbing and erect habits, Rhamnella rubrinervis.</title>
        <authorList>
            <person name="Lu Z."/>
            <person name="Yang Y."/>
            <person name="Zhu X."/>
            <person name="Sun Y."/>
        </authorList>
    </citation>
    <scope>NUCLEOTIDE SEQUENCE</scope>
    <source>
        <strain evidence="1">BYM</strain>
        <tissue evidence="1">Leaf</tissue>
    </source>
</reference>
<evidence type="ECO:0000313" key="2">
    <source>
        <dbReference type="Proteomes" id="UP000796880"/>
    </source>
</evidence>
<gene>
    <name evidence="1" type="ORF">FNV43_RR04510</name>
</gene>
<dbReference type="EMBL" id="VOIH02000002">
    <property type="protein sequence ID" value="KAF3454063.1"/>
    <property type="molecule type" value="Genomic_DNA"/>
</dbReference>
<dbReference type="AlphaFoldDB" id="A0A8K0HM31"/>
<evidence type="ECO:0000313" key="1">
    <source>
        <dbReference type="EMBL" id="KAF3454063.1"/>
    </source>
</evidence>
<dbReference type="Proteomes" id="UP000796880">
    <property type="component" value="Unassembled WGS sequence"/>
</dbReference>
<organism evidence="1 2">
    <name type="scientific">Rhamnella rubrinervis</name>
    <dbReference type="NCBI Taxonomy" id="2594499"/>
    <lineage>
        <taxon>Eukaryota</taxon>
        <taxon>Viridiplantae</taxon>
        <taxon>Streptophyta</taxon>
        <taxon>Embryophyta</taxon>
        <taxon>Tracheophyta</taxon>
        <taxon>Spermatophyta</taxon>
        <taxon>Magnoliopsida</taxon>
        <taxon>eudicotyledons</taxon>
        <taxon>Gunneridae</taxon>
        <taxon>Pentapetalae</taxon>
        <taxon>rosids</taxon>
        <taxon>fabids</taxon>
        <taxon>Rosales</taxon>
        <taxon>Rhamnaceae</taxon>
        <taxon>rhamnoid group</taxon>
        <taxon>Rhamneae</taxon>
        <taxon>Rhamnella</taxon>
    </lineage>
</organism>
<keyword evidence="2" id="KW-1185">Reference proteome</keyword>